<keyword evidence="7" id="KW-0378">Hydrolase</keyword>
<dbReference type="GO" id="GO:0005829">
    <property type="term" value="C:cytosol"/>
    <property type="evidence" value="ECO:0007669"/>
    <property type="project" value="UniProtKB-SubCell"/>
</dbReference>
<evidence type="ECO:0000256" key="22">
    <source>
        <dbReference type="ARBA" id="ARBA00081533"/>
    </source>
</evidence>
<evidence type="ECO:0000256" key="23">
    <source>
        <dbReference type="ARBA" id="ARBA00083956"/>
    </source>
</evidence>
<comment type="catalytic activity">
    <reaction evidence="13">
        <text>octanoyl-CoA + H2O = octanoate + CoA + H(+)</text>
        <dbReference type="Rhea" id="RHEA:30143"/>
        <dbReference type="ChEBI" id="CHEBI:15377"/>
        <dbReference type="ChEBI" id="CHEBI:15378"/>
        <dbReference type="ChEBI" id="CHEBI:25646"/>
        <dbReference type="ChEBI" id="CHEBI:57287"/>
        <dbReference type="ChEBI" id="CHEBI:57386"/>
    </reaction>
    <physiologicalReaction direction="left-to-right" evidence="13">
        <dbReference type="Rhea" id="RHEA:30144"/>
    </physiologicalReaction>
</comment>
<evidence type="ECO:0000256" key="16">
    <source>
        <dbReference type="ARBA" id="ARBA00050199"/>
    </source>
</evidence>
<evidence type="ECO:0000256" key="17">
    <source>
        <dbReference type="ARBA" id="ARBA00052976"/>
    </source>
</evidence>
<feature type="domain" description="Thioesterase" evidence="24">
    <location>
        <begin position="25"/>
        <end position="100"/>
    </location>
</feature>
<dbReference type="GO" id="GO:0005739">
    <property type="term" value="C:mitochondrion"/>
    <property type="evidence" value="ECO:0007669"/>
    <property type="project" value="UniProtKB-SubCell"/>
</dbReference>
<reference evidence="26" key="1">
    <citation type="submission" date="2020-01" db="EMBL/GenBank/DDBJ databases">
        <title>Draft genome sequence of the Termite Coptotermes fromosanus.</title>
        <authorList>
            <person name="Itakura S."/>
            <person name="Yosikawa Y."/>
            <person name="Umezawa K."/>
        </authorList>
    </citation>
    <scope>NUCLEOTIDE SEQUENCE [LARGE SCALE GENOMIC DNA]</scope>
</reference>
<dbReference type="GO" id="GO:0005634">
    <property type="term" value="C:nucleus"/>
    <property type="evidence" value="ECO:0007669"/>
    <property type="project" value="UniProtKB-SubCell"/>
</dbReference>
<organism evidence="25 26">
    <name type="scientific">Coptotermes formosanus</name>
    <name type="common">Formosan subterranean termite</name>
    <dbReference type="NCBI Taxonomy" id="36987"/>
    <lineage>
        <taxon>Eukaryota</taxon>
        <taxon>Metazoa</taxon>
        <taxon>Ecdysozoa</taxon>
        <taxon>Arthropoda</taxon>
        <taxon>Hexapoda</taxon>
        <taxon>Insecta</taxon>
        <taxon>Pterygota</taxon>
        <taxon>Neoptera</taxon>
        <taxon>Polyneoptera</taxon>
        <taxon>Dictyoptera</taxon>
        <taxon>Blattodea</taxon>
        <taxon>Blattoidea</taxon>
        <taxon>Termitoidae</taxon>
        <taxon>Rhinotermitidae</taxon>
        <taxon>Coptotermes</taxon>
    </lineage>
</organism>
<evidence type="ECO:0000313" key="26">
    <source>
        <dbReference type="Proteomes" id="UP000502823"/>
    </source>
</evidence>
<evidence type="ECO:0000256" key="6">
    <source>
        <dbReference type="ARBA" id="ARBA00022490"/>
    </source>
</evidence>
<evidence type="ECO:0000256" key="2">
    <source>
        <dbReference type="ARBA" id="ARBA00004173"/>
    </source>
</evidence>
<dbReference type="SUPFAM" id="SSF54637">
    <property type="entry name" value="Thioesterase/thiol ester dehydrase-isomerase"/>
    <property type="match status" value="1"/>
</dbReference>
<evidence type="ECO:0000256" key="13">
    <source>
        <dbReference type="ARBA" id="ARBA00047588"/>
    </source>
</evidence>
<evidence type="ECO:0000256" key="14">
    <source>
        <dbReference type="ARBA" id="ARBA00047969"/>
    </source>
</evidence>
<dbReference type="InterPro" id="IPR003736">
    <property type="entry name" value="PAAI_dom"/>
</dbReference>
<comment type="subunit">
    <text evidence="19">Homotetramer. Interacts with PCTP.</text>
</comment>
<evidence type="ECO:0000256" key="8">
    <source>
        <dbReference type="ARBA" id="ARBA00022990"/>
    </source>
</evidence>
<evidence type="ECO:0000256" key="19">
    <source>
        <dbReference type="ARBA" id="ARBA00064709"/>
    </source>
</evidence>
<dbReference type="InParanoid" id="A0A6L2PG37"/>
<dbReference type="Proteomes" id="UP000502823">
    <property type="component" value="Unassembled WGS sequence"/>
</dbReference>
<dbReference type="AlphaFoldDB" id="A0A6L2PG37"/>
<comment type="function">
    <text evidence="18">Catalyzes the hydrolysis of acyl-CoAs into free fatty acids and coenzyme A (CoASH), regulating their respective intracellular levels. Has acyl-CoA thioesterase activity towards medium (C12) and long-chain (C18) fatty acyl-CoA substrates. Can also hydrolyze 3-hydroxyphenylacetyl-CoA and 3,4-dihydroxyphenylacetyl-CoA (in vitro). May play a role in controlling adaptive thermogenesis.</text>
</comment>
<evidence type="ECO:0000256" key="18">
    <source>
        <dbReference type="ARBA" id="ARBA00058205"/>
    </source>
</evidence>
<comment type="catalytic activity">
    <reaction evidence="17">
        <text>a fatty acyl-CoA + H2O = a fatty acid + CoA + H(+)</text>
        <dbReference type="Rhea" id="RHEA:16781"/>
        <dbReference type="ChEBI" id="CHEBI:15377"/>
        <dbReference type="ChEBI" id="CHEBI:15378"/>
        <dbReference type="ChEBI" id="CHEBI:28868"/>
        <dbReference type="ChEBI" id="CHEBI:57287"/>
        <dbReference type="ChEBI" id="CHEBI:77636"/>
    </reaction>
    <physiologicalReaction direction="left-to-right" evidence="17">
        <dbReference type="Rhea" id="RHEA:16782"/>
    </physiologicalReaction>
</comment>
<evidence type="ECO:0000256" key="11">
    <source>
        <dbReference type="ARBA" id="ARBA00023212"/>
    </source>
</evidence>
<keyword evidence="8" id="KW-0007">Acetylation</keyword>
<evidence type="ECO:0000256" key="9">
    <source>
        <dbReference type="ARBA" id="ARBA00023098"/>
    </source>
</evidence>
<dbReference type="CDD" id="cd03443">
    <property type="entry name" value="PaaI_thioesterase"/>
    <property type="match status" value="1"/>
</dbReference>
<protein>
    <recommendedName>
        <fullName evidence="20">Acyl-coenzyme A thioesterase 13</fullName>
    </recommendedName>
    <alternativeName>
        <fullName evidence="22">Hotdog-fold thioesterase superfamily member 2</fullName>
    </alternativeName>
    <alternativeName>
        <fullName evidence="21">Palmitoyl-CoA hydrolase</fullName>
    </alternativeName>
    <alternativeName>
        <fullName evidence="23">Thioesterase superfamily member 2</fullName>
    </alternativeName>
</protein>
<comment type="similarity">
    <text evidence="5">Belongs to the thioesterase PaaI family.</text>
</comment>
<keyword evidence="9" id="KW-0443">Lipid metabolism</keyword>
<dbReference type="GO" id="GO:0005819">
    <property type="term" value="C:spindle"/>
    <property type="evidence" value="ECO:0007669"/>
    <property type="project" value="UniProtKB-SubCell"/>
</dbReference>
<evidence type="ECO:0000256" key="12">
    <source>
        <dbReference type="ARBA" id="ARBA00023242"/>
    </source>
</evidence>
<dbReference type="OrthoDB" id="46529at2759"/>
<comment type="caution">
    <text evidence="25">The sequence shown here is derived from an EMBL/GenBank/DDBJ whole genome shotgun (WGS) entry which is preliminary data.</text>
</comment>
<evidence type="ECO:0000256" key="21">
    <source>
        <dbReference type="ARBA" id="ARBA00075657"/>
    </source>
</evidence>
<name>A0A6L2PG37_COPFO</name>
<evidence type="ECO:0000256" key="4">
    <source>
        <dbReference type="ARBA" id="ARBA00004514"/>
    </source>
</evidence>
<keyword evidence="11" id="KW-0206">Cytoskeleton</keyword>
<dbReference type="GO" id="GO:0047617">
    <property type="term" value="F:fatty acyl-CoA hydrolase activity"/>
    <property type="evidence" value="ECO:0007669"/>
    <property type="project" value="InterPro"/>
</dbReference>
<comment type="subcellular location">
    <subcellularLocation>
        <location evidence="3">Cytoplasm</location>
        <location evidence="3">Cytoskeleton</location>
        <location evidence="3">Spindle</location>
    </subcellularLocation>
    <subcellularLocation>
        <location evidence="4">Cytoplasm</location>
        <location evidence="4">Cytosol</location>
    </subcellularLocation>
    <subcellularLocation>
        <location evidence="2">Mitochondrion</location>
    </subcellularLocation>
    <subcellularLocation>
        <location evidence="1">Nucleus</location>
    </subcellularLocation>
</comment>
<dbReference type="EMBL" id="BLKM01007754">
    <property type="protein sequence ID" value="GFG31519.1"/>
    <property type="molecule type" value="Genomic_DNA"/>
</dbReference>
<evidence type="ECO:0000256" key="3">
    <source>
        <dbReference type="ARBA" id="ARBA00004186"/>
    </source>
</evidence>
<dbReference type="InterPro" id="IPR029069">
    <property type="entry name" value="HotDog_dom_sf"/>
</dbReference>
<dbReference type="NCBIfam" id="TIGR00369">
    <property type="entry name" value="unchar_dom_1"/>
    <property type="match status" value="1"/>
</dbReference>
<dbReference type="Pfam" id="PF03061">
    <property type="entry name" value="4HBT"/>
    <property type="match status" value="1"/>
</dbReference>
<evidence type="ECO:0000256" key="7">
    <source>
        <dbReference type="ARBA" id="ARBA00022801"/>
    </source>
</evidence>
<evidence type="ECO:0000259" key="24">
    <source>
        <dbReference type="Pfam" id="PF03061"/>
    </source>
</evidence>
<keyword evidence="26" id="KW-1185">Reference proteome</keyword>
<comment type="catalytic activity">
    <reaction evidence="14">
        <text>decanoyl-CoA + H2O = decanoate + CoA + H(+)</text>
        <dbReference type="Rhea" id="RHEA:40059"/>
        <dbReference type="ChEBI" id="CHEBI:15377"/>
        <dbReference type="ChEBI" id="CHEBI:15378"/>
        <dbReference type="ChEBI" id="CHEBI:27689"/>
        <dbReference type="ChEBI" id="CHEBI:57287"/>
        <dbReference type="ChEBI" id="CHEBI:61430"/>
    </reaction>
    <physiologicalReaction direction="left-to-right" evidence="14">
        <dbReference type="Rhea" id="RHEA:40060"/>
    </physiologicalReaction>
</comment>
<evidence type="ECO:0000256" key="20">
    <source>
        <dbReference type="ARBA" id="ARBA00067273"/>
    </source>
</evidence>
<sequence length="113" mass="11624">VQIVSGGNGCCRAELVVAPEHQNGYGTLHGGLTATLVDTLSTVALITRTAGVPGVTVDLHVSYMKAAAEGETVVINCSTLKTGKTLAFLSVEITKKETGELIAVGSHTKFIGQ</sequence>
<dbReference type="PANTHER" id="PTHR21660">
    <property type="entry name" value="THIOESTERASE SUPERFAMILY MEMBER-RELATED"/>
    <property type="match status" value="1"/>
</dbReference>
<evidence type="ECO:0000256" key="5">
    <source>
        <dbReference type="ARBA" id="ARBA00008324"/>
    </source>
</evidence>
<keyword evidence="12" id="KW-0539">Nucleus</keyword>
<keyword evidence="6" id="KW-0963">Cytoplasm</keyword>
<evidence type="ECO:0000313" key="25">
    <source>
        <dbReference type="EMBL" id="GFG31519.1"/>
    </source>
</evidence>
<dbReference type="InterPro" id="IPR039298">
    <property type="entry name" value="ACOT13"/>
</dbReference>
<dbReference type="FunFam" id="3.10.129.10:FF:000021">
    <property type="entry name" value="Acyl-coenzyme A thioesterase 13"/>
    <property type="match status" value="1"/>
</dbReference>
<dbReference type="GO" id="GO:0006629">
    <property type="term" value="P:lipid metabolic process"/>
    <property type="evidence" value="ECO:0007669"/>
    <property type="project" value="UniProtKB-KW"/>
</dbReference>
<gene>
    <name evidence="25" type="ORF">Cfor_09470</name>
</gene>
<dbReference type="InterPro" id="IPR006683">
    <property type="entry name" value="Thioestr_dom"/>
</dbReference>
<dbReference type="PANTHER" id="PTHR21660:SF1">
    <property type="entry name" value="ACYL-COENZYME A THIOESTERASE 13"/>
    <property type="match status" value="1"/>
</dbReference>
<evidence type="ECO:0000256" key="15">
    <source>
        <dbReference type="ARBA" id="ARBA00048074"/>
    </source>
</evidence>
<dbReference type="Gene3D" id="3.10.129.10">
    <property type="entry name" value="Hotdog Thioesterase"/>
    <property type="match status" value="1"/>
</dbReference>
<evidence type="ECO:0000256" key="1">
    <source>
        <dbReference type="ARBA" id="ARBA00004123"/>
    </source>
</evidence>
<proteinExistence type="inferred from homology"/>
<dbReference type="FunCoup" id="A0A6L2PG37">
    <property type="interactions" value="864"/>
</dbReference>
<evidence type="ECO:0000256" key="10">
    <source>
        <dbReference type="ARBA" id="ARBA00023128"/>
    </source>
</evidence>
<feature type="non-terminal residue" evidence="25">
    <location>
        <position position="1"/>
    </location>
</feature>
<keyword evidence="10" id="KW-0496">Mitochondrion</keyword>
<comment type="catalytic activity">
    <reaction evidence="16">
        <text>hexanoyl-CoA + H2O = hexanoate + CoA + H(+)</text>
        <dbReference type="Rhea" id="RHEA:40115"/>
        <dbReference type="ChEBI" id="CHEBI:15377"/>
        <dbReference type="ChEBI" id="CHEBI:15378"/>
        <dbReference type="ChEBI" id="CHEBI:17120"/>
        <dbReference type="ChEBI" id="CHEBI:57287"/>
        <dbReference type="ChEBI" id="CHEBI:62620"/>
    </reaction>
    <physiologicalReaction direction="left-to-right" evidence="16">
        <dbReference type="Rhea" id="RHEA:40116"/>
    </physiologicalReaction>
</comment>
<accession>A0A6L2PG37</accession>
<comment type="catalytic activity">
    <reaction evidence="15">
        <text>dodecanoyl-CoA + H2O = dodecanoate + CoA + H(+)</text>
        <dbReference type="Rhea" id="RHEA:30135"/>
        <dbReference type="ChEBI" id="CHEBI:15377"/>
        <dbReference type="ChEBI" id="CHEBI:15378"/>
        <dbReference type="ChEBI" id="CHEBI:18262"/>
        <dbReference type="ChEBI" id="CHEBI:57287"/>
        <dbReference type="ChEBI" id="CHEBI:57375"/>
    </reaction>
    <physiologicalReaction direction="left-to-right" evidence="15">
        <dbReference type="Rhea" id="RHEA:30136"/>
    </physiologicalReaction>
</comment>